<name>A0ABN6J0X6_9CLOT</name>
<reference evidence="3" key="1">
    <citation type="submission" date="2021-07" db="EMBL/GenBank/DDBJ databases">
        <title>Complete genome sequencing of a Clostridium isolate.</title>
        <authorList>
            <person name="Ueki A."/>
            <person name="Tonouchi A."/>
        </authorList>
    </citation>
    <scope>NUCLEOTIDE SEQUENCE [LARGE SCALE GENOMIC DNA]</scope>
    <source>
        <strain evidence="3">C5S11</strain>
    </source>
</reference>
<proteinExistence type="predicted"/>
<sequence length="249" mass="28473">MMKALSMEFYKIRHRKIGLMVLAIIAVQFITVAYSIKRMKPYELPQGWMYSILLFAQINCFFMPIAVAVIGSRLSDIEHKGNTLKLLKAIMPSSQLFAAKFVCGTVYIVITVILQIGFMIFAGHLKGFTQEFPSGYFAYYLLFTLIVNLTLLLLQLIISLLFINQMISFVVAITGTLLGIFSMYIGSISKFVLWGYYCELSPVRMNWDKDTRIIDLYWINIPFGELSALVVIFILIYMIGKKLFVGKEI</sequence>
<feature type="transmembrane region" description="Helical" evidence="1">
    <location>
        <begin position="96"/>
        <end position="125"/>
    </location>
</feature>
<dbReference type="Pfam" id="PF12730">
    <property type="entry name" value="ABC2_membrane_4"/>
    <property type="match status" value="1"/>
</dbReference>
<feature type="transmembrane region" description="Helical" evidence="1">
    <location>
        <begin position="137"/>
        <end position="162"/>
    </location>
</feature>
<evidence type="ECO:0000256" key="1">
    <source>
        <dbReference type="SAM" id="Phobius"/>
    </source>
</evidence>
<feature type="transmembrane region" description="Helical" evidence="1">
    <location>
        <begin position="217"/>
        <end position="239"/>
    </location>
</feature>
<keyword evidence="1" id="KW-0472">Membrane</keyword>
<gene>
    <name evidence="2" type="ORF">psyc5s11_40670</name>
</gene>
<evidence type="ECO:0000313" key="3">
    <source>
        <dbReference type="Proteomes" id="UP000824633"/>
    </source>
</evidence>
<evidence type="ECO:0000313" key="2">
    <source>
        <dbReference type="EMBL" id="BCZ48000.1"/>
    </source>
</evidence>
<feature type="transmembrane region" description="Helical" evidence="1">
    <location>
        <begin position="48"/>
        <end position="75"/>
    </location>
</feature>
<feature type="transmembrane region" description="Helical" evidence="1">
    <location>
        <begin position="169"/>
        <end position="197"/>
    </location>
</feature>
<protein>
    <submittedName>
        <fullName evidence="2">ABC transporter permease</fullName>
    </submittedName>
</protein>
<organism evidence="2 3">
    <name type="scientific">Clostridium gelidum</name>
    <dbReference type="NCBI Taxonomy" id="704125"/>
    <lineage>
        <taxon>Bacteria</taxon>
        <taxon>Bacillati</taxon>
        <taxon>Bacillota</taxon>
        <taxon>Clostridia</taxon>
        <taxon>Eubacteriales</taxon>
        <taxon>Clostridiaceae</taxon>
        <taxon>Clostridium</taxon>
    </lineage>
</organism>
<dbReference type="Proteomes" id="UP000824633">
    <property type="component" value="Chromosome"/>
</dbReference>
<dbReference type="RefSeq" id="WP_224034300.1">
    <property type="nucleotide sequence ID" value="NZ_AP024849.1"/>
</dbReference>
<keyword evidence="1" id="KW-1133">Transmembrane helix</keyword>
<keyword evidence="3" id="KW-1185">Reference proteome</keyword>
<dbReference type="EMBL" id="AP024849">
    <property type="protein sequence ID" value="BCZ48000.1"/>
    <property type="molecule type" value="Genomic_DNA"/>
</dbReference>
<keyword evidence="1" id="KW-0812">Transmembrane</keyword>
<accession>A0ABN6J0X6</accession>
<feature type="transmembrane region" description="Helical" evidence="1">
    <location>
        <begin position="17"/>
        <end position="36"/>
    </location>
</feature>